<dbReference type="AlphaFoldDB" id="A0A7G9SCL8"/>
<gene>
    <name evidence="1" type="ORF">H9L12_03170</name>
</gene>
<dbReference type="KEGG" id="srhi:H9L12_03170"/>
<dbReference type="Proteomes" id="UP000515955">
    <property type="component" value="Chromosome"/>
</dbReference>
<reference evidence="1 2" key="1">
    <citation type="submission" date="2020-08" db="EMBL/GenBank/DDBJ databases">
        <title>Genome sequence of Sphingomonas rhizophila KACC 19189T.</title>
        <authorList>
            <person name="Hyun D.-W."/>
            <person name="Bae J.-W."/>
        </authorList>
    </citation>
    <scope>NUCLEOTIDE SEQUENCE [LARGE SCALE GENOMIC DNA]</scope>
    <source>
        <strain evidence="1 2">KACC 19189</strain>
    </source>
</reference>
<accession>A0A7G9SCL8</accession>
<evidence type="ECO:0000313" key="2">
    <source>
        <dbReference type="Proteomes" id="UP000515955"/>
    </source>
</evidence>
<organism evidence="1 2">
    <name type="scientific">Sphingomonas rhizophila</name>
    <dbReference type="NCBI Taxonomy" id="2071607"/>
    <lineage>
        <taxon>Bacteria</taxon>
        <taxon>Pseudomonadati</taxon>
        <taxon>Pseudomonadota</taxon>
        <taxon>Alphaproteobacteria</taxon>
        <taxon>Sphingomonadales</taxon>
        <taxon>Sphingomonadaceae</taxon>
        <taxon>Sphingomonas</taxon>
    </lineage>
</organism>
<dbReference type="EMBL" id="CP060717">
    <property type="protein sequence ID" value="QNN65593.1"/>
    <property type="molecule type" value="Genomic_DNA"/>
</dbReference>
<evidence type="ECO:0000313" key="1">
    <source>
        <dbReference type="EMBL" id="QNN65593.1"/>
    </source>
</evidence>
<keyword evidence="2" id="KW-1185">Reference proteome</keyword>
<dbReference type="RefSeq" id="WP_187542584.1">
    <property type="nucleotide sequence ID" value="NZ_CP060717.1"/>
</dbReference>
<protein>
    <submittedName>
        <fullName evidence="1">Uncharacterized protein</fullName>
    </submittedName>
</protein>
<name>A0A7G9SCL8_9SPHN</name>
<proteinExistence type="predicted"/>
<sequence length="69" mass="7655">MQAMFINGRGALDDAHRLIDTYGDDAGFEAAILAEQSRSDGNVVRFCHWRQIERVIATLASDEVHGSIH</sequence>